<accession>A0A0N1ISY5</accession>
<dbReference type="AlphaFoldDB" id="A0A0N1ISY5"/>
<evidence type="ECO:0000313" key="1">
    <source>
        <dbReference type="EMBL" id="KOX67321.1"/>
    </source>
</evidence>
<dbReference type="Proteomes" id="UP000053105">
    <property type="component" value="Unassembled WGS sequence"/>
</dbReference>
<keyword evidence="2" id="KW-1185">Reference proteome</keyword>
<name>A0A0N1ISY5_9HYME</name>
<reference evidence="1 2" key="1">
    <citation type="submission" date="2015-07" db="EMBL/GenBank/DDBJ databases">
        <title>The genome of Melipona quadrifasciata.</title>
        <authorList>
            <person name="Pan H."/>
            <person name="Kapheim K."/>
        </authorList>
    </citation>
    <scope>NUCLEOTIDE SEQUENCE [LARGE SCALE GENOMIC DNA]</scope>
    <source>
        <strain evidence="1">0111107301</strain>
        <tissue evidence="1">Whole body</tissue>
    </source>
</reference>
<sequence length="120" mass="13685">MEKGCSRRQIPELNIEDRERINNLIGMLEDGRSKIQGIKLIGMQCVKILTCLTSKHRTVVSRKQEEKGRSCAKCYQVATDVLEYLHFTTESQLYGVVMGVFIAGWELSTALPLCRYLKCN</sequence>
<dbReference type="EMBL" id="KQ436240">
    <property type="protein sequence ID" value="KOX67321.1"/>
    <property type="molecule type" value="Genomic_DNA"/>
</dbReference>
<proteinExistence type="predicted"/>
<evidence type="ECO:0000313" key="2">
    <source>
        <dbReference type="Proteomes" id="UP000053105"/>
    </source>
</evidence>
<dbReference type="OrthoDB" id="10488929at2759"/>
<protein>
    <submittedName>
        <fullName evidence="1">Uncharacterized protein</fullName>
    </submittedName>
</protein>
<organism evidence="1 2">
    <name type="scientific">Melipona quadrifasciata</name>
    <dbReference type="NCBI Taxonomy" id="166423"/>
    <lineage>
        <taxon>Eukaryota</taxon>
        <taxon>Metazoa</taxon>
        <taxon>Ecdysozoa</taxon>
        <taxon>Arthropoda</taxon>
        <taxon>Hexapoda</taxon>
        <taxon>Insecta</taxon>
        <taxon>Pterygota</taxon>
        <taxon>Neoptera</taxon>
        <taxon>Endopterygota</taxon>
        <taxon>Hymenoptera</taxon>
        <taxon>Apocrita</taxon>
        <taxon>Aculeata</taxon>
        <taxon>Apoidea</taxon>
        <taxon>Anthophila</taxon>
        <taxon>Apidae</taxon>
        <taxon>Melipona</taxon>
    </lineage>
</organism>
<gene>
    <name evidence="1" type="ORF">WN51_08227</name>
</gene>